<keyword evidence="3" id="KW-1185">Reference proteome</keyword>
<proteinExistence type="predicted"/>
<dbReference type="PANTHER" id="PTHR40422:SF1">
    <property type="entry name" value="TRANSLATION MACHINERY-ASSOCIATED PROTEIN 17"/>
    <property type="match status" value="1"/>
</dbReference>
<dbReference type="EMBL" id="JAXLQG010000025">
    <property type="protein sequence ID" value="KAK5528583.1"/>
    <property type="molecule type" value="Genomic_DNA"/>
</dbReference>
<protein>
    <submittedName>
        <fullName evidence="2">Uncharacterized protein</fullName>
    </submittedName>
</protein>
<comment type="caution">
    <text evidence="2">The sequence shown here is derived from an EMBL/GenBank/DDBJ whole genome shotgun (WGS) entry which is preliminary data.</text>
</comment>
<organism evidence="2 3">
    <name type="scientific">Vermiconidia calcicola</name>
    <dbReference type="NCBI Taxonomy" id="1690605"/>
    <lineage>
        <taxon>Eukaryota</taxon>
        <taxon>Fungi</taxon>
        <taxon>Dikarya</taxon>
        <taxon>Ascomycota</taxon>
        <taxon>Pezizomycotina</taxon>
        <taxon>Dothideomycetes</taxon>
        <taxon>Dothideomycetidae</taxon>
        <taxon>Mycosphaerellales</taxon>
        <taxon>Extremaceae</taxon>
        <taxon>Vermiconidia</taxon>
    </lineage>
</organism>
<dbReference type="PANTHER" id="PTHR40422">
    <property type="entry name" value="TRANSLATION MACHINERY-ASSOCIATED PROTEIN 17"/>
    <property type="match status" value="1"/>
</dbReference>
<dbReference type="GO" id="GO:0070682">
    <property type="term" value="P:proteasome regulatory particle assembly"/>
    <property type="evidence" value="ECO:0007669"/>
    <property type="project" value="InterPro"/>
</dbReference>
<gene>
    <name evidence="2" type="ORF">LTR25_010196</name>
</gene>
<dbReference type="AlphaFoldDB" id="A0AAV9PUB3"/>
<reference evidence="2 3" key="1">
    <citation type="submission" date="2023-06" db="EMBL/GenBank/DDBJ databases">
        <title>Black Yeasts Isolated from many extreme environments.</title>
        <authorList>
            <person name="Coleine C."/>
            <person name="Stajich J.E."/>
            <person name="Selbmann L."/>
        </authorList>
    </citation>
    <scope>NUCLEOTIDE SEQUENCE [LARGE SCALE GENOMIC DNA]</scope>
    <source>
        <strain evidence="2 3">CCFEE 5887</strain>
    </source>
</reference>
<sequence length="175" mass="19455">MYRTTGKLGVSSNMSADSTSISAQQFALAIQDLPIENIYSKAHEIRNSISHLERSNQQLQSYIDSIKTDSSLPEATRQEGDKDCSDAIHENAVVINRQQERMELLKQEVERRGGRWHEADNGAKVNGSPEGSAPNGEAPATSRGTGGRLTDEELRRQMMEQIVEDDNNEDEGMHL</sequence>
<evidence type="ECO:0000313" key="3">
    <source>
        <dbReference type="Proteomes" id="UP001345827"/>
    </source>
</evidence>
<evidence type="ECO:0000313" key="2">
    <source>
        <dbReference type="EMBL" id="KAK5528583.1"/>
    </source>
</evidence>
<dbReference type="InterPro" id="IPR038966">
    <property type="entry name" value="TMA17"/>
</dbReference>
<feature type="compositionally biased region" description="Basic and acidic residues" evidence="1">
    <location>
        <begin position="149"/>
        <end position="158"/>
    </location>
</feature>
<feature type="compositionally biased region" description="Basic and acidic residues" evidence="1">
    <location>
        <begin position="109"/>
        <end position="121"/>
    </location>
</feature>
<name>A0AAV9PUB3_9PEZI</name>
<feature type="region of interest" description="Disordered" evidence="1">
    <location>
        <begin position="109"/>
        <end position="175"/>
    </location>
</feature>
<accession>A0AAV9PUB3</accession>
<dbReference type="Proteomes" id="UP001345827">
    <property type="component" value="Unassembled WGS sequence"/>
</dbReference>
<evidence type="ECO:0000256" key="1">
    <source>
        <dbReference type="SAM" id="MobiDB-lite"/>
    </source>
</evidence>
<dbReference type="GO" id="GO:0030674">
    <property type="term" value="F:protein-macromolecule adaptor activity"/>
    <property type="evidence" value="ECO:0007669"/>
    <property type="project" value="TreeGrafter"/>
</dbReference>
<feature type="compositionally biased region" description="Acidic residues" evidence="1">
    <location>
        <begin position="162"/>
        <end position="175"/>
    </location>
</feature>